<accession>A0A099NSM2</accession>
<reference evidence="3" key="2">
    <citation type="submission" date="2014-08" db="EMBL/GenBank/DDBJ databases">
        <title>Exploiting Issatchenkia orientalis SD108 for Succinic Acid Production.</title>
        <authorList>
            <person name="Xiao H."/>
            <person name="Shao Z."/>
            <person name="Jiang Y."/>
            <person name="Dole S."/>
            <person name="Zhao H."/>
        </authorList>
    </citation>
    <scope>NUCLEOTIDE SEQUENCE [LARGE SCALE GENOMIC DNA]</scope>
    <source>
        <strain evidence="3">SD108</strain>
    </source>
</reference>
<dbReference type="AlphaFoldDB" id="A0A099NSM2"/>
<evidence type="ECO:0000313" key="2">
    <source>
        <dbReference type="EMBL" id="AWU75547.1"/>
    </source>
</evidence>
<dbReference type="EMBL" id="CP028774">
    <property type="protein sequence ID" value="AWU75547.1"/>
    <property type="molecule type" value="Genomic_DNA"/>
</dbReference>
<dbReference type="RefSeq" id="XP_029321024.1">
    <property type="nucleotide sequence ID" value="XM_029465165.1"/>
</dbReference>
<feature type="region of interest" description="Disordered" evidence="1">
    <location>
        <begin position="231"/>
        <end position="276"/>
    </location>
</feature>
<dbReference type="VEuPathDB" id="FungiDB:C5L36_0B07940"/>
<feature type="region of interest" description="Disordered" evidence="1">
    <location>
        <begin position="290"/>
        <end position="325"/>
    </location>
</feature>
<name>A0A099NSM2_PICKU</name>
<evidence type="ECO:0000256" key="1">
    <source>
        <dbReference type="SAM" id="MobiDB-lite"/>
    </source>
</evidence>
<dbReference type="KEGG" id="pkz:C5L36_0B07940"/>
<keyword evidence="5" id="KW-1185">Reference proteome</keyword>
<feature type="compositionally biased region" description="Acidic residues" evidence="1">
    <location>
        <begin position="231"/>
        <end position="262"/>
    </location>
</feature>
<reference evidence="4" key="1">
    <citation type="journal article" date="2014" name="Microb. Cell Fact.">
        <title>Exploiting Issatchenkia orientalis SD108 for succinic acid production.</title>
        <authorList>
            <person name="Xiao H."/>
            <person name="Shao Z."/>
            <person name="Jiang Y."/>
            <person name="Dole S."/>
            <person name="Zhao H."/>
        </authorList>
    </citation>
    <scope>NUCLEOTIDE SEQUENCE [LARGE SCALE GENOMIC DNA]</scope>
    <source>
        <strain evidence="4">SD108</strain>
    </source>
</reference>
<sequence>MSAEAYRETLDRSLQLSIQSLKDIAEEGADLNDIRRKLILDTSSLVTAKNSFRRDIEDLNSKYLQKRQLNDSNFNNTFLTKWEIQRIKNSRLYSNLMEVIREIPDLRTDLLNDVSIENFQDYFVEKKEFERIISEDIGNLHNFIIPKNVDAELSEIFEKSDINKFKLVQLHDKYYNKKISNLNDSLRKWESKLNRLKSFKDDAIKFKNEIEDVNMDEHNDQVSDVEIDDDYVDGDGDADIDGDADVASDADVDGDADGDADADIDHEHDDEMTEDYVGEQNVQKIDYSHEELMDIDDEEGKIQSPDQPYENASGFNNDEIEGIES</sequence>
<proteinExistence type="predicted"/>
<protein>
    <submittedName>
        <fullName evidence="3">Uncharacterized protein</fullName>
    </submittedName>
</protein>
<dbReference type="OrthoDB" id="4090560at2759"/>
<dbReference type="Proteomes" id="UP000249293">
    <property type="component" value="Chromosome 2"/>
</dbReference>
<dbReference type="HOGENOM" id="CLU_855464_0_0_1"/>
<gene>
    <name evidence="2" type="ORF">C5L36_0B07940</name>
    <name evidence="3" type="ORF">JL09_g5255</name>
</gene>
<reference evidence="2 5" key="3">
    <citation type="submission" date="2018-06" db="EMBL/GenBank/DDBJ databases">
        <title>Population genomics shows no distinction between pathogenic Candida krusei and environmental Pichia kudriavzevii: One species, four names.</title>
        <authorList>
            <person name="Douglass A.P."/>
            <person name="Offei B."/>
            <person name="Braun-Galleani S."/>
            <person name="Coughlan A.Y."/>
            <person name="Martos A."/>
            <person name="Ortiz-Merino R.A."/>
            <person name="Byrne K.P."/>
            <person name="Wolfe K.H."/>
        </authorList>
    </citation>
    <scope>NUCLEOTIDE SEQUENCE [LARGE SCALE GENOMIC DNA]</scope>
    <source>
        <strain evidence="2 5">CBS573</strain>
    </source>
</reference>
<evidence type="ECO:0000313" key="3">
    <source>
        <dbReference type="EMBL" id="KGK35595.1"/>
    </source>
</evidence>
<dbReference type="GeneID" id="40383312"/>
<evidence type="ECO:0000313" key="5">
    <source>
        <dbReference type="Proteomes" id="UP000249293"/>
    </source>
</evidence>
<organism evidence="3 4">
    <name type="scientific">Pichia kudriavzevii</name>
    <name type="common">Yeast</name>
    <name type="synonym">Issatchenkia orientalis</name>
    <dbReference type="NCBI Taxonomy" id="4909"/>
    <lineage>
        <taxon>Eukaryota</taxon>
        <taxon>Fungi</taxon>
        <taxon>Dikarya</taxon>
        <taxon>Ascomycota</taxon>
        <taxon>Saccharomycotina</taxon>
        <taxon>Pichiomycetes</taxon>
        <taxon>Pichiales</taxon>
        <taxon>Pichiaceae</taxon>
        <taxon>Pichia</taxon>
    </lineage>
</organism>
<dbReference type="EMBL" id="JQFK01000500">
    <property type="protein sequence ID" value="KGK35595.1"/>
    <property type="molecule type" value="Genomic_DNA"/>
</dbReference>
<evidence type="ECO:0000313" key="4">
    <source>
        <dbReference type="Proteomes" id="UP000029867"/>
    </source>
</evidence>
<dbReference type="Proteomes" id="UP000029867">
    <property type="component" value="Unassembled WGS sequence"/>
</dbReference>